<dbReference type="PROSITE" id="PS51294">
    <property type="entry name" value="HTH_MYB"/>
    <property type="match status" value="1"/>
</dbReference>
<reference evidence="5 6" key="1">
    <citation type="submission" date="2021-06" db="EMBL/GenBank/DDBJ databases">
        <authorList>
            <person name="Kallberg Y."/>
            <person name="Tangrot J."/>
            <person name="Rosling A."/>
        </authorList>
    </citation>
    <scope>NUCLEOTIDE SEQUENCE [LARGE SCALE GENOMIC DNA]</scope>
    <source>
        <strain evidence="5 6">120-4 pot B 10/14</strain>
    </source>
</reference>
<dbReference type="InterPro" id="IPR001223">
    <property type="entry name" value="Glyco_hydro18_cat"/>
</dbReference>
<evidence type="ECO:0000256" key="1">
    <source>
        <dbReference type="SAM" id="MobiDB-lite"/>
    </source>
</evidence>
<feature type="non-terminal residue" evidence="5">
    <location>
        <position position="1"/>
    </location>
</feature>
<name>A0ABN7V8V9_GIGMA</name>
<dbReference type="PANTHER" id="PTHR11177:SF317">
    <property type="entry name" value="CHITINASE 12-RELATED"/>
    <property type="match status" value="1"/>
</dbReference>
<dbReference type="Pfam" id="PF00704">
    <property type="entry name" value="Glyco_hydro_18"/>
    <property type="match status" value="1"/>
</dbReference>
<dbReference type="InterPro" id="IPR017930">
    <property type="entry name" value="Myb_dom"/>
</dbReference>
<evidence type="ECO:0000313" key="5">
    <source>
        <dbReference type="EMBL" id="CAG8740256.1"/>
    </source>
</evidence>
<feature type="region of interest" description="Disordered" evidence="1">
    <location>
        <begin position="402"/>
        <end position="429"/>
    </location>
</feature>
<dbReference type="Pfam" id="PF00249">
    <property type="entry name" value="Myb_DNA-binding"/>
    <property type="match status" value="1"/>
</dbReference>
<dbReference type="InterPro" id="IPR011583">
    <property type="entry name" value="Chitinase_II/V-like_cat"/>
</dbReference>
<dbReference type="SUPFAM" id="SSF51445">
    <property type="entry name" value="(Trans)glycosidases"/>
    <property type="match status" value="1"/>
</dbReference>
<sequence length="617" mass="70310">VNIGIFGQNNQKCIINPPPQPKIVVGYYPAYKYNSPDFNIINPSITHLNYIAFNLTDFTTNNRPYNMFNNSVDKFNKLRDYKNQNQNLSGIKLILSVLLPINDDLMKIPPFYNVQNGLYDPNNQTLQQFVGDLVAIANDFSFDGIDIDYPNKMPCYQPTQFNINTLNSVFSKFLIDLSNKLKVSNSNKILTITTDKYNIPNINPDIITFVNILAFRLNINTTHASAGISDIQGIINSWSSYVNNSKLVLGIELGGIIEAISPKNPNFNDADIANQNFTILNQKITFPSSLLIDENITDPCKVTSYAHLQWKNLTSLLAPPCYSNPIQGSGWNYSFDNKSQQSYFFQRIQTPILLNLQNYYYYISYEDYQSLNAKFDLIKKNNLAGIAIPDITKDYSQLMNFISTGSPPGNPTQPKSTSTSSPEQSTTSNNTGVIVGGVLGAVIFVGAIAAIARPTSEYNTWTPDEDETLRMTTYKYGVGKWTQVQERWKVLSKTKFGRWNPEEDNKLQDLAKQYKEDYREILKRPVHSVYVRLQTPKWTIEELDKLRDLLKEYVADTLVCVNPFINKRMWGKTEKELIKKGVEMHGNNWVKVSQVVGTRYWQIEQGKEKSEKITNDN</sequence>
<dbReference type="SUPFAM" id="SSF46689">
    <property type="entry name" value="Homeodomain-like"/>
    <property type="match status" value="2"/>
</dbReference>
<dbReference type="Proteomes" id="UP000789901">
    <property type="component" value="Unassembled WGS sequence"/>
</dbReference>
<dbReference type="PROSITE" id="PS50090">
    <property type="entry name" value="MYB_LIKE"/>
    <property type="match status" value="1"/>
</dbReference>
<dbReference type="SMART" id="SM00717">
    <property type="entry name" value="SANT"/>
    <property type="match status" value="3"/>
</dbReference>
<dbReference type="InterPro" id="IPR009057">
    <property type="entry name" value="Homeodomain-like_sf"/>
</dbReference>
<proteinExistence type="predicted"/>
<comment type="caution">
    <text evidence="5">The sequence shown here is derived from an EMBL/GenBank/DDBJ whole genome shotgun (WGS) entry which is preliminary data.</text>
</comment>
<feature type="domain" description="HTH myb-type" evidence="3">
    <location>
        <begin position="562"/>
        <end position="599"/>
    </location>
</feature>
<dbReference type="CDD" id="cd00167">
    <property type="entry name" value="SANT"/>
    <property type="match status" value="1"/>
</dbReference>
<evidence type="ECO:0000259" key="2">
    <source>
        <dbReference type="PROSITE" id="PS50090"/>
    </source>
</evidence>
<feature type="domain" description="GH18" evidence="4">
    <location>
        <begin position="22"/>
        <end position="406"/>
    </location>
</feature>
<feature type="compositionally biased region" description="Low complexity" evidence="1">
    <location>
        <begin position="412"/>
        <end position="429"/>
    </location>
</feature>
<dbReference type="InterPro" id="IPR017853">
    <property type="entry name" value="GH"/>
</dbReference>
<dbReference type="PROSITE" id="PS51910">
    <property type="entry name" value="GH18_2"/>
    <property type="match status" value="1"/>
</dbReference>
<evidence type="ECO:0000259" key="3">
    <source>
        <dbReference type="PROSITE" id="PS51294"/>
    </source>
</evidence>
<dbReference type="SMART" id="SM00636">
    <property type="entry name" value="Glyco_18"/>
    <property type="match status" value="1"/>
</dbReference>
<dbReference type="InterPro" id="IPR050314">
    <property type="entry name" value="Glycosyl_Hydrlase_18"/>
</dbReference>
<feature type="domain" description="Myb-like" evidence="2">
    <location>
        <begin position="453"/>
        <end position="494"/>
    </location>
</feature>
<evidence type="ECO:0000259" key="4">
    <source>
        <dbReference type="PROSITE" id="PS51910"/>
    </source>
</evidence>
<protein>
    <submittedName>
        <fullName evidence="5">18375_t:CDS:1</fullName>
    </submittedName>
</protein>
<evidence type="ECO:0000313" key="6">
    <source>
        <dbReference type="Proteomes" id="UP000789901"/>
    </source>
</evidence>
<dbReference type="PANTHER" id="PTHR11177">
    <property type="entry name" value="CHITINASE"/>
    <property type="match status" value="1"/>
</dbReference>
<dbReference type="InterPro" id="IPR001005">
    <property type="entry name" value="SANT/Myb"/>
</dbReference>
<gene>
    <name evidence="5" type="ORF">GMARGA_LOCUS15304</name>
</gene>
<dbReference type="Gene3D" id="1.10.10.60">
    <property type="entry name" value="Homeodomain-like"/>
    <property type="match status" value="2"/>
</dbReference>
<keyword evidence="6" id="KW-1185">Reference proteome</keyword>
<dbReference type="EMBL" id="CAJVQB010010481">
    <property type="protein sequence ID" value="CAG8740256.1"/>
    <property type="molecule type" value="Genomic_DNA"/>
</dbReference>
<organism evidence="5 6">
    <name type="scientific">Gigaspora margarita</name>
    <dbReference type="NCBI Taxonomy" id="4874"/>
    <lineage>
        <taxon>Eukaryota</taxon>
        <taxon>Fungi</taxon>
        <taxon>Fungi incertae sedis</taxon>
        <taxon>Mucoromycota</taxon>
        <taxon>Glomeromycotina</taxon>
        <taxon>Glomeromycetes</taxon>
        <taxon>Diversisporales</taxon>
        <taxon>Gigasporaceae</taxon>
        <taxon>Gigaspora</taxon>
    </lineage>
</organism>
<dbReference type="Gene3D" id="3.20.20.80">
    <property type="entry name" value="Glycosidases"/>
    <property type="match status" value="1"/>
</dbReference>
<accession>A0ABN7V8V9</accession>